<dbReference type="Proteomes" id="UP000712673">
    <property type="component" value="Unassembled WGS sequence"/>
</dbReference>
<dbReference type="Gene3D" id="3.40.50.410">
    <property type="entry name" value="von Willebrand factor, type A domain"/>
    <property type="match status" value="1"/>
</dbReference>
<dbReference type="InterPro" id="IPR016024">
    <property type="entry name" value="ARM-type_fold"/>
</dbReference>
<dbReference type="CDD" id="cd00198">
    <property type="entry name" value="vWFA"/>
    <property type="match status" value="1"/>
</dbReference>
<dbReference type="PROSITE" id="PS50234">
    <property type="entry name" value="VWFA"/>
    <property type="match status" value="1"/>
</dbReference>
<name>A0A938B197_UNCTE</name>
<gene>
    <name evidence="2" type="ORF">FJZ47_02560</name>
</gene>
<proteinExistence type="predicted"/>
<dbReference type="AlphaFoldDB" id="A0A938B197"/>
<protein>
    <submittedName>
        <fullName evidence="2">VWA domain-containing protein</fullName>
    </submittedName>
</protein>
<feature type="domain" description="VWFA" evidence="1">
    <location>
        <begin position="494"/>
        <end position="716"/>
    </location>
</feature>
<dbReference type="EMBL" id="VGLS01000042">
    <property type="protein sequence ID" value="MBM3222674.1"/>
    <property type="molecule type" value="Genomic_DNA"/>
</dbReference>
<comment type="caution">
    <text evidence="2">The sequence shown here is derived from an EMBL/GenBank/DDBJ whole genome shotgun (WGS) entry which is preliminary data.</text>
</comment>
<evidence type="ECO:0000313" key="2">
    <source>
        <dbReference type="EMBL" id="MBM3222674.1"/>
    </source>
</evidence>
<evidence type="ECO:0000313" key="3">
    <source>
        <dbReference type="Proteomes" id="UP000712673"/>
    </source>
</evidence>
<dbReference type="SUPFAM" id="SSF48371">
    <property type="entry name" value="ARM repeat"/>
    <property type="match status" value="1"/>
</dbReference>
<reference evidence="2" key="1">
    <citation type="submission" date="2019-03" db="EMBL/GenBank/DDBJ databases">
        <title>Lake Tanganyika Metagenome-Assembled Genomes (MAGs).</title>
        <authorList>
            <person name="Tran P."/>
        </authorList>
    </citation>
    <scope>NUCLEOTIDE SEQUENCE</scope>
    <source>
        <strain evidence="2">K_DeepCast_65m_m2_066</strain>
    </source>
</reference>
<dbReference type="InterPro" id="IPR036465">
    <property type="entry name" value="vWFA_dom_sf"/>
</dbReference>
<accession>A0A938B197</accession>
<evidence type="ECO:0000259" key="1">
    <source>
        <dbReference type="PROSITE" id="PS50234"/>
    </source>
</evidence>
<organism evidence="2 3">
    <name type="scientific">Tectimicrobiota bacterium</name>
    <dbReference type="NCBI Taxonomy" id="2528274"/>
    <lineage>
        <taxon>Bacteria</taxon>
        <taxon>Pseudomonadati</taxon>
        <taxon>Nitrospinota/Tectimicrobiota group</taxon>
        <taxon>Candidatus Tectimicrobiota</taxon>
    </lineage>
</organism>
<dbReference type="SUPFAM" id="SSF53300">
    <property type="entry name" value="vWA-like"/>
    <property type="match status" value="1"/>
</dbReference>
<sequence>MIRYCYSAWDGSQDTFHPGPEDVLGNLADYLLEGGDLQKALRMLMQRGMMDRQGRVMPGLQDILKQLRGMKEEHLRQHRPDSVLDDLQRQLDAIVARERQTLDAQLQATRQRLEGLTAAAAPTTAQQQANERRAVQEMEELVTERQAQLDALPPEVSETLRRLQQYDFLDPQARQEFEALLQALQQQAMDALVQTLRQRLQQMTSNDMQRLQQMLAELNHLLAQRAGGEDGDFQEFLQRYQDLLPDDAPESLEELLERLARNMQAMQSLLHSMSETARQELQQLLQDAFPDETMQQAIAELMQHLQSYMQQEGLGEGFTFQGDSPLALPDALRLMERLQGMERLEDALERVLWGADPQQLDEEQVRELMGEEARGQVQALKDLAEQLQHKGYIRKTKDRLELTARGIRQIAYKAMLDIFASIRRDQFGKHSLAQRGSQGQRQEETRAYVYGETFDIHLARTVMNAVLRTAAPPPLRLTAQDFEVYGTESVARCSTVLLLDMSGSMERFSRFTAAKKVALALDALIRIQFPRDTLDIVGFFTYAQTLQLEDLPYLTPKPFGFFPYMYNDMYHNPMGYLDLQIDTADALSGRVDMPQAFTNIQAGLQVATTILTRQHAANKQIILVTDGEPTAHIWEHKICLEYPPSQRTLTETLKEVKRCTRQGITINTFMLGQDYYMERFVNELTKINRGRAFFTSPANIGDYILVDYLSNRRKKVA</sequence>
<dbReference type="InterPro" id="IPR002035">
    <property type="entry name" value="VWF_A"/>
</dbReference>